<dbReference type="GO" id="GO:0031177">
    <property type="term" value="F:phosphopantetheine binding"/>
    <property type="evidence" value="ECO:0007669"/>
    <property type="project" value="TreeGrafter"/>
</dbReference>
<protein>
    <recommendedName>
        <fullName evidence="4">Carrier domain-containing protein</fullName>
    </recommendedName>
</protein>
<dbReference type="Pfam" id="PF00550">
    <property type="entry name" value="PP-binding"/>
    <property type="match status" value="1"/>
</dbReference>
<name>A0A2G7STZ0_9FLAO</name>
<gene>
    <name evidence="5" type="ORF">CTI11_27905</name>
</gene>
<dbReference type="AlphaFoldDB" id="A0A2G7STZ0"/>
<dbReference type="PANTHER" id="PTHR45527:SF1">
    <property type="entry name" value="FATTY ACID SYNTHASE"/>
    <property type="match status" value="1"/>
</dbReference>
<evidence type="ECO:0000256" key="1">
    <source>
        <dbReference type="ARBA" id="ARBA00001957"/>
    </source>
</evidence>
<organism evidence="5">
    <name type="scientific">Chryseobacterium sp. B5</name>
    <dbReference type="NCBI Taxonomy" id="2050562"/>
    <lineage>
        <taxon>Bacteria</taxon>
        <taxon>Pseudomonadati</taxon>
        <taxon>Bacteroidota</taxon>
        <taxon>Flavobacteriia</taxon>
        <taxon>Flavobacteriales</taxon>
        <taxon>Weeksellaceae</taxon>
        <taxon>Chryseobacterium group</taxon>
        <taxon>Chryseobacterium</taxon>
    </lineage>
</organism>
<dbReference type="GO" id="GO:0043041">
    <property type="term" value="P:amino acid activation for nonribosomal peptide biosynthetic process"/>
    <property type="evidence" value="ECO:0007669"/>
    <property type="project" value="TreeGrafter"/>
</dbReference>
<dbReference type="InterPro" id="IPR036736">
    <property type="entry name" value="ACP-like_sf"/>
</dbReference>
<dbReference type="Gene3D" id="1.10.1200.10">
    <property type="entry name" value="ACP-like"/>
    <property type="match status" value="1"/>
</dbReference>
<dbReference type="GO" id="GO:0044550">
    <property type="term" value="P:secondary metabolite biosynthetic process"/>
    <property type="evidence" value="ECO:0007669"/>
    <property type="project" value="TreeGrafter"/>
</dbReference>
<keyword evidence="2" id="KW-0596">Phosphopantetheine</keyword>
<proteinExistence type="predicted"/>
<evidence type="ECO:0000313" key="5">
    <source>
        <dbReference type="EMBL" id="PII31081.1"/>
    </source>
</evidence>
<accession>A0A2G7STZ0</accession>
<sequence length="102" mass="10993">MTCPRGETERRLAAIWSAVLGVAQVGRGDNFFELGGHSMAVLDVQARVGRQFSVQLPLRACFESRCLADMALLVEQTLGAADAGKAADLQKMASLLEELDLE</sequence>
<dbReference type="FunFam" id="1.10.1200.10:FF:000005">
    <property type="entry name" value="Nonribosomal peptide synthetase 1"/>
    <property type="match status" value="1"/>
</dbReference>
<evidence type="ECO:0000259" key="4">
    <source>
        <dbReference type="PROSITE" id="PS50075"/>
    </source>
</evidence>
<dbReference type="EMBL" id="PEKC01000224">
    <property type="protein sequence ID" value="PII31081.1"/>
    <property type="molecule type" value="Genomic_DNA"/>
</dbReference>
<reference evidence="5" key="1">
    <citation type="submission" date="2017-10" db="EMBL/GenBank/DDBJ databases">
        <title>Chryseobacterium sp. B5 is a hydrocarbonoclastic and plant growth promoting bacterium.</title>
        <authorList>
            <person name="Thijs S."/>
            <person name="Gkorezis P."/>
            <person name="Van Hamme J."/>
        </authorList>
    </citation>
    <scope>NUCLEOTIDE SEQUENCE</scope>
    <source>
        <strain evidence="5">B5</strain>
    </source>
</reference>
<dbReference type="SUPFAM" id="SSF47336">
    <property type="entry name" value="ACP-like"/>
    <property type="match status" value="1"/>
</dbReference>
<dbReference type="InterPro" id="IPR009081">
    <property type="entry name" value="PP-bd_ACP"/>
</dbReference>
<comment type="caution">
    <text evidence="5">The sequence shown here is derived from an EMBL/GenBank/DDBJ whole genome shotgun (WGS) entry which is preliminary data.</text>
</comment>
<dbReference type="GO" id="GO:0005829">
    <property type="term" value="C:cytosol"/>
    <property type="evidence" value="ECO:0007669"/>
    <property type="project" value="TreeGrafter"/>
</dbReference>
<dbReference type="PROSITE" id="PS50075">
    <property type="entry name" value="CARRIER"/>
    <property type="match status" value="1"/>
</dbReference>
<evidence type="ECO:0000256" key="3">
    <source>
        <dbReference type="ARBA" id="ARBA00022553"/>
    </source>
</evidence>
<evidence type="ECO:0000256" key="2">
    <source>
        <dbReference type="ARBA" id="ARBA00022450"/>
    </source>
</evidence>
<dbReference type="PANTHER" id="PTHR45527">
    <property type="entry name" value="NONRIBOSOMAL PEPTIDE SYNTHETASE"/>
    <property type="match status" value="1"/>
</dbReference>
<keyword evidence="3" id="KW-0597">Phosphoprotein</keyword>
<feature type="domain" description="Carrier" evidence="4">
    <location>
        <begin position="3"/>
        <end position="78"/>
    </location>
</feature>
<comment type="cofactor">
    <cofactor evidence="1">
        <name>pantetheine 4'-phosphate</name>
        <dbReference type="ChEBI" id="CHEBI:47942"/>
    </cofactor>
</comment>